<evidence type="ECO:0000256" key="1">
    <source>
        <dbReference type="SAM" id="MobiDB-lite"/>
    </source>
</evidence>
<accession>E1YKZ0</accession>
<reference evidence="2" key="1">
    <citation type="journal article" date="2011" name="Environ. Microbiol.">
        <title>Genomic insights into the metabolic potential of the polycyclic aromatic hydrocarbon degrading sulfate-reducing Deltaproteobacterium N47.</title>
        <authorList>
            <person name="Bergmann F."/>
            <person name="Selesi D."/>
            <person name="Weinmaier T."/>
            <person name="Tischler P."/>
            <person name="Rattei T."/>
            <person name="Meckenstock R.U."/>
        </authorList>
    </citation>
    <scope>NUCLEOTIDE SEQUENCE</scope>
</reference>
<gene>
    <name evidence="2" type="ORF">N47_E42850</name>
</gene>
<name>E1YKZ0_9BACT</name>
<evidence type="ECO:0000313" key="2">
    <source>
        <dbReference type="EMBL" id="CBX30773.1"/>
    </source>
</evidence>
<organism evidence="2">
    <name type="scientific">uncultured Desulfobacterium sp</name>
    <dbReference type="NCBI Taxonomy" id="201089"/>
    <lineage>
        <taxon>Bacteria</taxon>
        <taxon>Pseudomonadati</taxon>
        <taxon>Thermodesulfobacteriota</taxon>
        <taxon>Desulfobacteria</taxon>
        <taxon>Desulfobacterales</taxon>
        <taxon>Desulfobacteriaceae</taxon>
        <taxon>Desulfobacterium</taxon>
        <taxon>environmental samples</taxon>
    </lineage>
</organism>
<feature type="compositionally biased region" description="Basic residues" evidence="1">
    <location>
        <begin position="1"/>
        <end position="22"/>
    </location>
</feature>
<sequence length="38" mass="4644">MIRVRTGKKDKGFRKKKNRKRDHATNSGRWQWLFNNGK</sequence>
<dbReference type="EMBL" id="FR695877">
    <property type="protein sequence ID" value="CBX30773.1"/>
    <property type="molecule type" value="Genomic_DNA"/>
</dbReference>
<dbReference type="AlphaFoldDB" id="E1YKZ0"/>
<proteinExistence type="predicted"/>
<feature type="compositionally biased region" description="Polar residues" evidence="1">
    <location>
        <begin position="25"/>
        <end position="38"/>
    </location>
</feature>
<protein>
    <submittedName>
        <fullName evidence="2">Uncharacterized protein</fullName>
    </submittedName>
</protein>
<feature type="region of interest" description="Disordered" evidence="1">
    <location>
        <begin position="1"/>
        <end position="38"/>
    </location>
</feature>